<feature type="transmembrane region" description="Helical" evidence="2">
    <location>
        <begin position="522"/>
        <end position="541"/>
    </location>
</feature>
<evidence type="ECO:0000256" key="1">
    <source>
        <dbReference type="SAM" id="MobiDB-lite"/>
    </source>
</evidence>
<keyword evidence="2" id="KW-0812">Transmembrane</keyword>
<dbReference type="AlphaFoldDB" id="A0AA39QRD3"/>
<proteinExistence type="predicted"/>
<name>A0AA39QRD3_9LECA</name>
<evidence type="ECO:0000313" key="3">
    <source>
        <dbReference type="EMBL" id="KAK0507024.1"/>
    </source>
</evidence>
<comment type="caution">
    <text evidence="3">The sequence shown here is derived from an EMBL/GenBank/DDBJ whole genome shotgun (WGS) entry which is preliminary data.</text>
</comment>
<feature type="transmembrane region" description="Helical" evidence="2">
    <location>
        <begin position="221"/>
        <end position="236"/>
    </location>
</feature>
<feature type="transmembrane region" description="Helical" evidence="2">
    <location>
        <begin position="483"/>
        <end position="516"/>
    </location>
</feature>
<dbReference type="EMBL" id="JAFEKC020000025">
    <property type="protein sequence ID" value="KAK0507024.1"/>
    <property type="molecule type" value="Genomic_DNA"/>
</dbReference>
<feature type="region of interest" description="Disordered" evidence="1">
    <location>
        <begin position="570"/>
        <end position="604"/>
    </location>
</feature>
<keyword evidence="2" id="KW-0472">Membrane</keyword>
<feature type="transmembrane region" description="Helical" evidence="2">
    <location>
        <begin position="195"/>
        <end position="215"/>
    </location>
</feature>
<gene>
    <name evidence="3" type="ORF">JMJ35_010482</name>
</gene>
<feature type="transmembrane region" description="Helical" evidence="2">
    <location>
        <begin position="331"/>
        <end position="352"/>
    </location>
</feature>
<organism evidence="3 4">
    <name type="scientific">Cladonia borealis</name>
    <dbReference type="NCBI Taxonomy" id="184061"/>
    <lineage>
        <taxon>Eukaryota</taxon>
        <taxon>Fungi</taxon>
        <taxon>Dikarya</taxon>
        <taxon>Ascomycota</taxon>
        <taxon>Pezizomycotina</taxon>
        <taxon>Lecanoromycetes</taxon>
        <taxon>OSLEUM clade</taxon>
        <taxon>Lecanoromycetidae</taxon>
        <taxon>Lecanorales</taxon>
        <taxon>Lecanorineae</taxon>
        <taxon>Cladoniaceae</taxon>
        <taxon>Cladonia</taxon>
    </lineage>
</organism>
<keyword evidence="4" id="KW-1185">Reference proteome</keyword>
<feature type="transmembrane region" description="Helical" evidence="2">
    <location>
        <begin position="302"/>
        <end position="324"/>
    </location>
</feature>
<feature type="transmembrane region" description="Helical" evidence="2">
    <location>
        <begin position="397"/>
        <end position="413"/>
    </location>
</feature>
<protein>
    <submittedName>
        <fullName evidence="3">Uncharacterized protein</fullName>
    </submittedName>
</protein>
<dbReference type="Proteomes" id="UP001166286">
    <property type="component" value="Unassembled WGS sequence"/>
</dbReference>
<evidence type="ECO:0000256" key="2">
    <source>
        <dbReference type="SAM" id="Phobius"/>
    </source>
</evidence>
<feature type="transmembrane region" description="Helical" evidence="2">
    <location>
        <begin position="257"/>
        <end position="282"/>
    </location>
</feature>
<accession>A0AA39QRD3</accession>
<sequence length="640" mass="71276">MAFDIASVTNQTIHSDLGFHRTLFNLQDALFPGPLVVSTDSSYNNSSYLFADACNLGDGSQNCTASCSSNDTMFANLQNLHNCMEYQNVAELYQKNRLTGEAQALLEALKMEPASPNSTLVLNITRNIQTCLIDYCTSIPGCIDGYPIVDPTTGQNHSSPFQPGNDFDLYTDGRYLVDSICGSLHFQINPDIGGIGVYISYWIQAGLAFLGFLAAMLYDSWIYYGFVIVLAIPHGFRKARKKAQMIQLRNKEHLCRLVAALTDFQKAQSIFMSSINIAALVVTHRGDLDPEGLLQLSLTYTFTELVALGGLVPVTFTLFTLYLVDMCSWYLIFLSSMSIALSAASLLTIGHFDPTEHTLKDLSSYASSGGPPSCNFWQPGAYCYTPTPTPSTFKNEAWSTLGFCLFILVLVMIKQSKILISRPAQHCLSGTSKRLAPCRPVLTVPARCIHRAIYLIRRHLSHRASLVEPFNPDTDYPRIIGRIFVAVFHVLLTGLYIIWFFGFGLYLSLFAAIQWLDTSWSFGQVLAIMVWAQPLCEYVQLEFRGMKRGMDHKIMPPYRMIRDDENLKVVGGDNENDTQSGGYSLKQRKSPPVGGAPADGNLFDQKTGYSTINITETIPVHRGSIWDARRDNTDYTRLMG</sequence>
<evidence type="ECO:0000313" key="4">
    <source>
        <dbReference type="Proteomes" id="UP001166286"/>
    </source>
</evidence>
<keyword evidence="2" id="KW-1133">Transmembrane helix</keyword>
<reference evidence="3" key="1">
    <citation type="submission" date="2023-03" db="EMBL/GenBank/DDBJ databases">
        <title>Complete genome of Cladonia borealis.</title>
        <authorList>
            <person name="Park H."/>
        </authorList>
    </citation>
    <scope>NUCLEOTIDE SEQUENCE</scope>
    <source>
        <strain evidence="3">ANT050790</strain>
    </source>
</reference>